<evidence type="ECO:0000313" key="4">
    <source>
        <dbReference type="EMBL" id="MFC7443503.1"/>
    </source>
</evidence>
<dbReference type="PROSITE" id="PS50160">
    <property type="entry name" value="DNA_LIGASE_A3"/>
    <property type="match status" value="1"/>
</dbReference>
<feature type="domain" description="ATP-dependent DNA ligase family profile" evidence="3">
    <location>
        <begin position="100"/>
        <end position="191"/>
    </location>
</feature>
<evidence type="ECO:0000259" key="3">
    <source>
        <dbReference type="PROSITE" id="PS50160"/>
    </source>
</evidence>
<name>A0ABW2RR36_9BACL</name>
<dbReference type="PANTHER" id="PTHR45674">
    <property type="entry name" value="DNA LIGASE 1/3 FAMILY MEMBER"/>
    <property type="match status" value="1"/>
</dbReference>
<dbReference type="Gene3D" id="3.30.470.30">
    <property type="entry name" value="DNA ligase/mRNA capping enzyme"/>
    <property type="match status" value="1"/>
</dbReference>
<evidence type="ECO:0000313" key="5">
    <source>
        <dbReference type="Proteomes" id="UP001596500"/>
    </source>
</evidence>
<gene>
    <name evidence="4" type="ORF">ACFQNG_20805</name>
</gene>
<dbReference type="InterPro" id="IPR012310">
    <property type="entry name" value="DNA_ligase_ATP-dep_cent"/>
</dbReference>
<dbReference type="PANTHER" id="PTHR45674:SF4">
    <property type="entry name" value="DNA LIGASE 1"/>
    <property type="match status" value="1"/>
</dbReference>
<dbReference type="CDD" id="cd07906">
    <property type="entry name" value="Adenylation_DNA_ligase_LigD_LigC"/>
    <property type="match status" value="1"/>
</dbReference>
<dbReference type="Pfam" id="PF01068">
    <property type="entry name" value="DNA_ligase_A_M"/>
    <property type="match status" value="1"/>
</dbReference>
<dbReference type="GO" id="GO:0016874">
    <property type="term" value="F:ligase activity"/>
    <property type="evidence" value="ECO:0007669"/>
    <property type="project" value="UniProtKB-KW"/>
</dbReference>
<dbReference type="EMBL" id="JBHTBW010000087">
    <property type="protein sequence ID" value="MFC7443503.1"/>
    <property type="molecule type" value="Genomic_DNA"/>
</dbReference>
<keyword evidence="2 4" id="KW-0436">Ligase</keyword>
<proteinExistence type="inferred from homology"/>
<dbReference type="Proteomes" id="UP001596500">
    <property type="component" value="Unassembled WGS sequence"/>
</dbReference>
<comment type="caution">
    <text evidence="4">The sequence shown here is derived from an EMBL/GenBank/DDBJ whole genome shotgun (WGS) entry which is preliminary data.</text>
</comment>
<evidence type="ECO:0000256" key="1">
    <source>
        <dbReference type="ARBA" id="ARBA00007572"/>
    </source>
</evidence>
<accession>A0ABW2RR36</accession>
<organism evidence="4 5">
    <name type="scientific">Laceyella putida</name>
    <dbReference type="NCBI Taxonomy" id="110101"/>
    <lineage>
        <taxon>Bacteria</taxon>
        <taxon>Bacillati</taxon>
        <taxon>Bacillota</taxon>
        <taxon>Bacilli</taxon>
        <taxon>Bacillales</taxon>
        <taxon>Thermoactinomycetaceae</taxon>
        <taxon>Laceyella</taxon>
    </lineage>
</organism>
<sequence length="291" mass="33394">MFKSPMLLHKANTVFSDERHIVELKLDGIRLILSTVGETIQCWTRHGTPCIDRFPELATLNLPPGVVLDGELIVTDEKSHPDFEAILTRFQTTNEHKIRSLMKSDPVQFCVFDVLMIGGQDVTALPLQERKAILQEHIKEQPHLSLVRSVPGKQARAFFDLVSERNLEGIVLKRSDSTYQVGKRSYDWLKVINYQYHDVRLTAIRKGEFGWLIGLEEEGWVRPAGMIEFPPPPDARKAVWSIVNRFKVGEDKEFIYLKPVITMKVKSRGLTKRGIIRLPVFQQFLFKESTA</sequence>
<protein>
    <submittedName>
        <fullName evidence="4">RNA ligase family protein</fullName>
    </submittedName>
</protein>
<dbReference type="RefSeq" id="WP_379867834.1">
    <property type="nucleotide sequence ID" value="NZ_JBHTBW010000087.1"/>
</dbReference>
<reference evidence="5" key="1">
    <citation type="journal article" date="2019" name="Int. J. Syst. Evol. Microbiol.">
        <title>The Global Catalogue of Microorganisms (GCM) 10K type strain sequencing project: providing services to taxonomists for standard genome sequencing and annotation.</title>
        <authorList>
            <consortium name="The Broad Institute Genomics Platform"/>
            <consortium name="The Broad Institute Genome Sequencing Center for Infectious Disease"/>
            <person name="Wu L."/>
            <person name="Ma J."/>
        </authorList>
    </citation>
    <scope>NUCLEOTIDE SEQUENCE [LARGE SCALE GENOMIC DNA]</scope>
    <source>
        <strain evidence="5">CGMCC 1.12942</strain>
    </source>
</reference>
<dbReference type="SUPFAM" id="SSF56091">
    <property type="entry name" value="DNA ligase/mRNA capping enzyme, catalytic domain"/>
    <property type="match status" value="1"/>
</dbReference>
<dbReference type="InterPro" id="IPR050191">
    <property type="entry name" value="ATP-dep_DNA_ligase"/>
</dbReference>
<keyword evidence="5" id="KW-1185">Reference proteome</keyword>
<evidence type="ECO:0000256" key="2">
    <source>
        <dbReference type="ARBA" id="ARBA00022598"/>
    </source>
</evidence>
<comment type="similarity">
    <text evidence="1">Belongs to the ATP-dependent DNA ligase family.</text>
</comment>